<sequence>MSKPKAEPVSLWRVYLQRARVLADTNKRIPPSKKDSAPLSLPLPLSVSVSFSIARARRDLPRCAVPGAPTLANTIHPVLAQLCQPVFFGAAAVPPFLPFPGA</sequence>
<reference evidence="1" key="1">
    <citation type="journal article" date="2020" name="Stud. Mycol.">
        <title>101 Dothideomycetes genomes: a test case for predicting lifestyles and emergence of pathogens.</title>
        <authorList>
            <person name="Haridas S."/>
            <person name="Albert R."/>
            <person name="Binder M."/>
            <person name="Bloem J."/>
            <person name="Labutti K."/>
            <person name="Salamov A."/>
            <person name="Andreopoulos B."/>
            <person name="Baker S."/>
            <person name="Barry K."/>
            <person name="Bills G."/>
            <person name="Bluhm B."/>
            <person name="Cannon C."/>
            <person name="Castanera R."/>
            <person name="Culley D."/>
            <person name="Daum C."/>
            <person name="Ezra D."/>
            <person name="Gonzalez J."/>
            <person name="Henrissat B."/>
            <person name="Kuo A."/>
            <person name="Liang C."/>
            <person name="Lipzen A."/>
            <person name="Lutzoni F."/>
            <person name="Magnuson J."/>
            <person name="Mondo S."/>
            <person name="Nolan M."/>
            <person name="Ohm R."/>
            <person name="Pangilinan J."/>
            <person name="Park H.-J."/>
            <person name="Ramirez L."/>
            <person name="Alfaro M."/>
            <person name="Sun H."/>
            <person name="Tritt A."/>
            <person name="Yoshinaga Y."/>
            <person name="Zwiers L.-H."/>
            <person name="Turgeon B."/>
            <person name="Goodwin S."/>
            <person name="Spatafora J."/>
            <person name="Crous P."/>
            <person name="Grigoriev I."/>
        </authorList>
    </citation>
    <scope>NUCLEOTIDE SEQUENCE</scope>
    <source>
        <strain evidence="1">CBS 690.94</strain>
    </source>
</reference>
<name>A0A9P4UCD0_9PLEO</name>
<dbReference type="AlphaFoldDB" id="A0A9P4UCD0"/>
<evidence type="ECO:0000313" key="2">
    <source>
        <dbReference type="Proteomes" id="UP000799764"/>
    </source>
</evidence>
<gene>
    <name evidence="1" type="ORF">P171DRAFT_289125</name>
</gene>
<proteinExistence type="predicted"/>
<evidence type="ECO:0000313" key="1">
    <source>
        <dbReference type="EMBL" id="KAF2445101.1"/>
    </source>
</evidence>
<comment type="caution">
    <text evidence="1">The sequence shown here is derived from an EMBL/GenBank/DDBJ whole genome shotgun (WGS) entry which is preliminary data.</text>
</comment>
<dbReference type="EMBL" id="MU001500">
    <property type="protein sequence ID" value="KAF2445101.1"/>
    <property type="molecule type" value="Genomic_DNA"/>
</dbReference>
<accession>A0A9P4UCD0</accession>
<dbReference type="Proteomes" id="UP000799764">
    <property type="component" value="Unassembled WGS sequence"/>
</dbReference>
<organism evidence="1 2">
    <name type="scientific">Karstenula rhodostoma CBS 690.94</name>
    <dbReference type="NCBI Taxonomy" id="1392251"/>
    <lineage>
        <taxon>Eukaryota</taxon>
        <taxon>Fungi</taxon>
        <taxon>Dikarya</taxon>
        <taxon>Ascomycota</taxon>
        <taxon>Pezizomycotina</taxon>
        <taxon>Dothideomycetes</taxon>
        <taxon>Pleosporomycetidae</taxon>
        <taxon>Pleosporales</taxon>
        <taxon>Massarineae</taxon>
        <taxon>Didymosphaeriaceae</taxon>
        <taxon>Karstenula</taxon>
    </lineage>
</organism>
<protein>
    <submittedName>
        <fullName evidence="1">Uncharacterized protein</fullName>
    </submittedName>
</protein>
<keyword evidence="2" id="KW-1185">Reference proteome</keyword>